<dbReference type="Proteomes" id="UP000217083">
    <property type="component" value="Unassembled WGS sequence"/>
</dbReference>
<comment type="caution">
    <text evidence="2">The sequence shown here is derived from an EMBL/GenBank/DDBJ whole genome shotgun (WGS) entry which is preliminary data.</text>
</comment>
<keyword evidence="3" id="KW-1185">Reference proteome</keyword>
<reference evidence="3" key="1">
    <citation type="submission" date="2017-08" db="EMBL/GenBank/DDBJ databases">
        <authorList>
            <person name="Huang Z."/>
        </authorList>
    </citation>
    <scope>NUCLEOTIDE SEQUENCE [LARGE SCALE GENOMIC DNA]</scope>
    <source>
        <strain evidence="3">SA5d-4</strain>
    </source>
</reference>
<dbReference type="RefSeq" id="WP_094924277.1">
    <property type="nucleotide sequence ID" value="NZ_NPIA01000004.1"/>
</dbReference>
<name>A0A263BT03_9BACI</name>
<dbReference type="EMBL" id="NPIA01000004">
    <property type="protein sequence ID" value="OZM56835.1"/>
    <property type="molecule type" value="Genomic_DNA"/>
</dbReference>
<evidence type="ECO:0000256" key="1">
    <source>
        <dbReference type="SAM" id="Phobius"/>
    </source>
</evidence>
<keyword evidence="1" id="KW-0812">Transmembrane</keyword>
<feature type="transmembrane region" description="Helical" evidence="1">
    <location>
        <begin position="48"/>
        <end position="69"/>
    </location>
</feature>
<keyword evidence="1" id="KW-0472">Membrane</keyword>
<dbReference type="AlphaFoldDB" id="A0A263BT03"/>
<protein>
    <submittedName>
        <fullName evidence="2">Uncharacterized protein</fullName>
    </submittedName>
</protein>
<proteinExistence type="predicted"/>
<reference evidence="2 3" key="2">
    <citation type="submission" date="2017-09" db="EMBL/GenBank/DDBJ databases">
        <title>Bacillus patelloidae sp. nov., isolated from the intestinal tract of a marine limpet.</title>
        <authorList>
            <person name="Liu R."/>
            <person name="Dong C."/>
            <person name="Shao Z."/>
        </authorList>
    </citation>
    <scope>NUCLEOTIDE SEQUENCE [LARGE SCALE GENOMIC DNA]</scope>
    <source>
        <strain evidence="2 3">SA5d-4</strain>
    </source>
</reference>
<evidence type="ECO:0000313" key="3">
    <source>
        <dbReference type="Proteomes" id="UP000217083"/>
    </source>
</evidence>
<accession>A0A263BT03</accession>
<keyword evidence="1" id="KW-1133">Transmembrane helix</keyword>
<sequence length="74" mass="8350">MRNILFPLLASIGTMALLFWIGNTFHFSLFGFSLDLNEPLENGMFFDANISILPVVIGLFVGFTVERIVKVRNN</sequence>
<evidence type="ECO:0000313" key="2">
    <source>
        <dbReference type="EMBL" id="OZM56835.1"/>
    </source>
</evidence>
<gene>
    <name evidence="2" type="ORF">CIB95_08670</name>
</gene>
<organism evidence="2 3">
    <name type="scientific">Lottiidibacillus patelloidae</name>
    <dbReference type="NCBI Taxonomy" id="2670334"/>
    <lineage>
        <taxon>Bacteria</taxon>
        <taxon>Bacillati</taxon>
        <taxon>Bacillota</taxon>
        <taxon>Bacilli</taxon>
        <taxon>Bacillales</taxon>
        <taxon>Bacillaceae</taxon>
        <taxon>Lottiidibacillus</taxon>
    </lineage>
</organism>